<dbReference type="EMBL" id="LJCR01000176">
    <property type="protein sequence ID" value="KPV53798.1"/>
    <property type="molecule type" value="Genomic_DNA"/>
</dbReference>
<dbReference type="GO" id="GO:0016853">
    <property type="term" value="F:isomerase activity"/>
    <property type="evidence" value="ECO:0007669"/>
    <property type="project" value="UniProtKB-KW"/>
</dbReference>
<protein>
    <submittedName>
        <fullName evidence="2">Steroid delta-isomerase</fullName>
    </submittedName>
</protein>
<evidence type="ECO:0000313" key="2">
    <source>
        <dbReference type="EMBL" id="KPV53798.1"/>
    </source>
</evidence>
<dbReference type="PATRIC" id="fig|186479.3.peg.2902"/>
<dbReference type="InterPro" id="IPR037401">
    <property type="entry name" value="SnoaL-like"/>
</dbReference>
<feature type="domain" description="SnoaL-like" evidence="1">
    <location>
        <begin position="8"/>
        <end position="107"/>
    </location>
</feature>
<accession>A0A0P9D3Y3</accession>
<dbReference type="InterPro" id="IPR032710">
    <property type="entry name" value="NTF2-like_dom_sf"/>
</dbReference>
<dbReference type="PIRSF" id="PIRSF030561">
    <property type="entry name" value="UCP030561"/>
    <property type="match status" value="1"/>
</dbReference>
<sequence length="120" mass="13206">MPAPETIVQQQLDAYNAKDLDAWLTTYAPDAAQFELHGGLLASGHAEMRARMAARFAEPDLHAQLLSRIVMGQIVTDYELITRNFPEGKGTIEMLCIYEIAGDAIARATFALGEKRLLDA</sequence>
<organism evidence="2 3">
    <name type="scientific">Kouleothrix aurantiaca</name>
    <dbReference type="NCBI Taxonomy" id="186479"/>
    <lineage>
        <taxon>Bacteria</taxon>
        <taxon>Bacillati</taxon>
        <taxon>Chloroflexota</taxon>
        <taxon>Chloroflexia</taxon>
        <taxon>Chloroflexales</taxon>
        <taxon>Roseiflexineae</taxon>
        <taxon>Roseiflexaceae</taxon>
        <taxon>Kouleothrix</taxon>
    </lineage>
</organism>
<dbReference type="InterPro" id="IPR008317">
    <property type="entry name" value="UCP030561"/>
</dbReference>
<keyword evidence="2" id="KW-0413">Isomerase</keyword>
<reference evidence="2 3" key="1">
    <citation type="submission" date="2015-09" db="EMBL/GenBank/DDBJ databases">
        <title>Draft genome sequence of Kouleothrix aurantiaca JCM 19913.</title>
        <authorList>
            <person name="Hemp J."/>
        </authorList>
    </citation>
    <scope>NUCLEOTIDE SEQUENCE [LARGE SCALE GENOMIC DNA]</scope>
    <source>
        <strain evidence="2 3">COM-B</strain>
    </source>
</reference>
<keyword evidence="3" id="KW-1185">Reference proteome</keyword>
<proteinExistence type="predicted"/>
<dbReference type="Proteomes" id="UP000050509">
    <property type="component" value="Unassembled WGS sequence"/>
</dbReference>
<dbReference type="SUPFAM" id="SSF54427">
    <property type="entry name" value="NTF2-like"/>
    <property type="match status" value="1"/>
</dbReference>
<evidence type="ECO:0000259" key="1">
    <source>
        <dbReference type="Pfam" id="PF12680"/>
    </source>
</evidence>
<dbReference type="AlphaFoldDB" id="A0A0P9D3Y3"/>
<gene>
    <name evidence="2" type="ORF">SE17_07515</name>
</gene>
<name>A0A0P9D3Y3_9CHLR</name>
<evidence type="ECO:0000313" key="3">
    <source>
        <dbReference type="Proteomes" id="UP000050509"/>
    </source>
</evidence>
<dbReference type="Gene3D" id="3.10.450.50">
    <property type="match status" value="1"/>
</dbReference>
<comment type="caution">
    <text evidence="2">The sequence shown here is derived from an EMBL/GenBank/DDBJ whole genome shotgun (WGS) entry which is preliminary data.</text>
</comment>
<dbReference type="Pfam" id="PF12680">
    <property type="entry name" value="SnoaL_2"/>
    <property type="match status" value="1"/>
</dbReference>